<dbReference type="GO" id="GO:0003879">
    <property type="term" value="F:ATP phosphoribosyltransferase activity"/>
    <property type="evidence" value="ECO:0007669"/>
    <property type="project" value="UniProtKB-EC"/>
</dbReference>
<dbReference type="PROSITE" id="PS01316">
    <property type="entry name" value="ATP_P_PHORIBOSYLTR"/>
    <property type="match status" value="1"/>
</dbReference>
<reference evidence="13 14" key="1">
    <citation type="submission" date="2023-07" db="EMBL/GenBank/DDBJ databases">
        <title>Genomic Encyclopedia of Type Strains, Phase IV (KMG-IV): sequencing the most valuable type-strain genomes for metagenomic binning, comparative biology and taxonomic classification.</title>
        <authorList>
            <person name="Goeker M."/>
        </authorList>
    </citation>
    <scope>NUCLEOTIDE SEQUENCE [LARGE SCALE GENOMIC DNA]</scope>
    <source>
        <strain evidence="13 14">DSM 19619</strain>
    </source>
</reference>
<organism evidence="13 14">
    <name type="scientific">Labrys wisconsinensis</name>
    <dbReference type="NCBI Taxonomy" id="425677"/>
    <lineage>
        <taxon>Bacteria</taxon>
        <taxon>Pseudomonadati</taxon>
        <taxon>Pseudomonadota</taxon>
        <taxon>Alphaproteobacteria</taxon>
        <taxon>Hyphomicrobiales</taxon>
        <taxon>Xanthobacteraceae</taxon>
        <taxon>Labrys</taxon>
    </lineage>
</organism>
<dbReference type="InterPro" id="IPR013820">
    <property type="entry name" value="ATP_PRibTrfase_cat"/>
</dbReference>
<comment type="pathway">
    <text evidence="2">Amino-acid biosynthesis; L-histidine biosynthesis; L-histidine from 5-phospho-alpha-D-ribose 1-diphosphate: step 1/9.</text>
</comment>
<keyword evidence="7 13" id="KW-0328">Glycosyltransferase</keyword>
<evidence type="ECO:0000313" key="13">
    <source>
        <dbReference type="EMBL" id="MDQ0474996.1"/>
    </source>
</evidence>
<evidence type="ECO:0000256" key="11">
    <source>
        <dbReference type="NCBIfam" id="TIGR00070"/>
    </source>
</evidence>
<dbReference type="SUPFAM" id="SSF53850">
    <property type="entry name" value="Periplasmic binding protein-like II"/>
    <property type="match status" value="1"/>
</dbReference>
<comment type="similarity">
    <text evidence="3">Belongs to the ATP phosphoribosyltransferase family. Short subfamily.</text>
</comment>
<feature type="domain" description="ATP phosphoribosyltransferase catalytic" evidence="12">
    <location>
        <begin position="57"/>
        <end position="211"/>
    </location>
</feature>
<dbReference type="PANTHER" id="PTHR21403">
    <property type="entry name" value="ATP PHOSPHORIBOSYLTRANSFERASE ATP-PRTASE"/>
    <property type="match status" value="1"/>
</dbReference>
<protein>
    <recommendedName>
        <fullName evidence="5 11">ATP phosphoribosyltransferase</fullName>
        <ecNumber evidence="4 11">2.4.2.17</ecNumber>
    </recommendedName>
</protein>
<keyword evidence="9" id="KW-0368">Histidine biosynthesis</keyword>
<keyword evidence="6" id="KW-0028">Amino-acid biosynthesis</keyword>
<dbReference type="NCBIfam" id="TIGR00070">
    <property type="entry name" value="hisG"/>
    <property type="match status" value="1"/>
</dbReference>
<evidence type="ECO:0000259" key="12">
    <source>
        <dbReference type="Pfam" id="PF01634"/>
    </source>
</evidence>
<dbReference type="EC" id="2.4.2.17" evidence="4 11"/>
<dbReference type="RefSeq" id="WP_307285560.1">
    <property type="nucleotide sequence ID" value="NZ_JAUSVX010000028.1"/>
</dbReference>
<evidence type="ECO:0000313" key="14">
    <source>
        <dbReference type="Proteomes" id="UP001242480"/>
    </source>
</evidence>
<evidence type="ECO:0000256" key="9">
    <source>
        <dbReference type="ARBA" id="ARBA00023102"/>
    </source>
</evidence>
<dbReference type="Gene3D" id="3.40.190.10">
    <property type="entry name" value="Periplasmic binding protein-like II"/>
    <property type="match status" value="2"/>
</dbReference>
<gene>
    <name evidence="13" type="ORF">QO011_008038</name>
</gene>
<dbReference type="PANTHER" id="PTHR21403:SF8">
    <property type="entry name" value="ATP PHOSPHORIBOSYLTRANSFERASE"/>
    <property type="match status" value="1"/>
</dbReference>
<evidence type="ECO:0000256" key="3">
    <source>
        <dbReference type="ARBA" id="ARBA00009489"/>
    </source>
</evidence>
<evidence type="ECO:0000256" key="5">
    <source>
        <dbReference type="ARBA" id="ARBA00020998"/>
    </source>
</evidence>
<sequence>MTDSPLLLGIPSKGRLQENCAAFFGRAGMRFVQERGARDYRGAVAGMDDVEVLFLSASEIAGQLASGAIHMGVTGEDLVRETIPRADERVLMIEPLGFGQANVVVAVPQAWIDVRGMMDVEDVAASFRQRHGRRLRVATKYVNLTRGFFSGHGVADYLIVESLGATEGAPASGAADLIVDITTTGATLAANALKVLEDGIILRSEANLVGSLSAPWGARARAGAAAVLARIAAQARAAATREVRCALAEADEPLLADLAGRFGAGAPFGPPAAGQPLTLHAPAATIYALADWLAARGAHTISVSTLDFVFEPENALMQKLEAGLGPTPAADGARAG</sequence>
<evidence type="ECO:0000256" key="8">
    <source>
        <dbReference type="ARBA" id="ARBA00022679"/>
    </source>
</evidence>
<evidence type="ECO:0000256" key="2">
    <source>
        <dbReference type="ARBA" id="ARBA00004667"/>
    </source>
</evidence>
<evidence type="ECO:0000256" key="4">
    <source>
        <dbReference type="ARBA" id="ARBA00011946"/>
    </source>
</evidence>
<evidence type="ECO:0000256" key="1">
    <source>
        <dbReference type="ARBA" id="ARBA00000915"/>
    </source>
</evidence>
<dbReference type="Proteomes" id="UP001242480">
    <property type="component" value="Unassembled WGS sequence"/>
</dbReference>
<keyword evidence="8 13" id="KW-0808">Transferase</keyword>
<dbReference type="EMBL" id="JAUSVX010000028">
    <property type="protein sequence ID" value="MDQ0474996.1"/>
    <property type="molecule type" value="Genomic_DNA"/>
</dbReference>
<comment type="function">
    <text evidence="10">Catalyzes the condensation of ATP and 5-phosphoribose 1-diphosphate to form N'-(5'-phosphoribosyl)-ATP (PR-ATP). Has a crucial role in the pathway because the rate of histidine biosynthesis seems to be controlled primarily by regulation of HisG enzymatic activity.</text>
</comment>
<comment type="catalytic activity">
    <reaction evidence="1">
        <text>1-(5-phospho-beta-D-ribosyl)-ATP + diphosphate = 5-phospho-alpha-D-ribose 1-diphosphate + ATP</text>
        <dbReference type="Rhea" id="RHEA:18473"/>
        <dbReference type="ChEBI" id="CHEBI:30616"/>
        <dbReference type="ChEBI" id="CHEBI:33019"/>
        <dbReference type="ChEBI" id="CHEBI:58017"/>
        <dbReference type="ChEBI" id="CHEBI:73183"/>
        <dbReference type="EC" id="2.4.2.17"/>
    </reaction>
</comment>
<comment type="caution">
    <text evidence="13">The sequence shown here is derived from an EMBL/GenBank/DDBJ whole genome shotgun (WGS) entry which is preliminary data.</text>
</comment>
<dbReference type="Pfam" id="PF01634">
    <property type="entry name" value="HisG"/>
    <property type="match status" value="1"/>
</dbReference>
<evidence type="ECO:0000256" key="6">
    <source>
        <dbReference type="ARBA" id="ARBA00022605"/>
    </source>
</evidence>
<accession>A0ABU0JL26</accession>
<evidence type="ECO:0000256" key="10">
    <source>
        <dbReference type="ARBA" id="ARBA00024861"/>
    </source>
</evidence>
<proteinExistence type="inferred from homology"/>
<name>A0ABU0JL26_9HYPH</name>
<dbReference type="InterPro" id="IPR001348">
    <property type="entry name" value="ATP_PRibTrfase_HisG"/>
</dbReference>
<evidence type="ECO:0000256" key="7">
    <source>
        <dbReference type="ARBA" id="ARBA00022676"/>
    </source>
</evidence>
<keyword evidence="14" id="KW-1185">Reference proteome</keyword>
<dbReference type="InterPro" id="IPR018198">
    <property type="entry name" value="ATP_PRibTrfase_CS"/>
</dbReference>